<keyword evidence="1" id="KW-0175">Coiled coil</keyword>
<proteinExistence type="predicted"/>
<evidence type="ECO:0000256" key="1">
    <source>
        <dbReference type="SAM" id="Coils"/>
    </source>
</evidence>
<reference evidence="2" key="1">
    <citation type="journal article" date="2021" name="PeerJ">
        <title>Extensive microbial diversity within the chicken gut microbiome revealed by metagenomics and culture.</title>
        <authorList>
            <person name="Gilroy R."/>
            <person name="Ravi A."/>
            <person name="Getino M."/>
            <person name="Pursley I."/>
            <person name="Horton D.L."/>
            <person name="Alikhan N.F."/>
            <person name="Baker D."/>
            <person name="Gharbi K."/>
            <person name="Hall N."/>
            <person name="Watson M."/>
            <person name="Adriaenssens E.M."/>
            <person name="Foster-Nyarko E."/>
            <person name="Jarju S."/>
            <person name="Secka A."/>
            <person name="Antonio M."/>
            <person name="Oren A."/>
            <person name="Chaudhuri R.R."/>
            <person name="La Ragione R."/>
            <person name="Hildebrand F."/>
            <person name="Pallen M.J."/>
        </authorList>
    </citation>
    <scope>NUCLEOTIDE SEQUENCE</scope>
    <source>
        <strain evidence="2">USAMLcec2-132</strain>
    </source>
</reference>
<gene>
    <name evidence="2" type="ORF">H9761_15190</name>
</gene>
<comment type="caution">
    <text evidence="2">The sequence shown here is derived from an EMBL/GenBank/DDBJ whole genome shotgun (WGS) entry which is preliminary data.</text>
</comment>
<feature type="coiled-coil region" evidence="1">
    <location>
        <begin position="50"/>
        <end position="84"/>
    </location>
</feature>
<protein>
    <submittedName>
        <fullName evidence="2">Uncharacterized protein</fullName>
    </submittedName>
</protein>
<dbReference type="AlphaFoldDB" id="A0A9D2SRS2"/>
<sequence>MDGQELLHAISDMLDEKLDAGFGTVGKRLDGMDARLDRVEKRLYGVDARLDRVEKRLDGMDARLDKVEKHQDKMELRLEKVESDVSALRYGQREIHRKLEDVSALVESTYKMALDAWGQSTENRKLLEAVSG</sequence>
<name>A0A9D2SRS2_9FIRM</name>
<dbReference type="Gene3D" id="1.20.5.110">
    <property type="match status" value="2"/>
</dbReference>
<accession>A0A9D2SRS2</accession>
<dbReference type="SUPFAM" id="SSF57997">
    <property type="entry name" value="Tropomyosin"/>
    <property type="match status" value="1"/>
</dbReference>
<evidence type="ECO:0000313" key="3">
    <source>
        <dbReference type="Proteomes" id="UP000823891"/>
    </source>
</evidence>
<dbReference type="EMBL" id="DWWS01000053">
    <property type="protein sequence ID" value="HJC25020.1"/>
    <property type="molecule type" value="Genomic_DNA"/>
</dbReference>
<organism evidence="2 3">
    <name type="scientific">Candidatus Eisenbergiella merdavium</name>
    <dbReference type="NCBI Taxonomy" id="2838551"/>
    <lineage>
        <taxon>Bacteria</taxon>
        <taxon>Bacillati</taxon>
        <taxon>Bacillota</taxon>
        <taxon>Clostridia</taxon>
        <taxon>Lachnospirales</taxon>
        <taxon>Lachnospiraceae</taxon>
        <taxon>Eisenbergiella</taxon>
    </lineage>
</organism>
<evidence type="ECO:0000313" key="2">
    <source>
        <dbReference type="EMBL" id="HJC25020.1"/>
    </source>
</evidence>
<dbReference type="Proteomes" id="UP000823891">
    <property type="component" value="Unassembled WGS sequence"/>
</dbReference>
<reference evidence="2" key="2">
    <citation type="submission" date="2021-04" db="EMBL/GenBank/DDBJ databases">
        <authorList>
            <person name="Gilroy R."/>
        </authorList>
    </citation>
    <scope>NUCLEOTIDE SEQUENCE</scope>
    <source>
        <strain evidence="2">USAMLcec2-132</strain>
    </source>
</reference>